<keyword evidence="7" id="KW-1185">Reference proteome</keyword>
<name>A0A4S4C830_9BACL</name>
<feature type="domain" description="HTH araC/xylS-type" evidence="5">
    <location>
        <begin position="200"/>
        <end position="282"/>
    </location>
</feature>
<dbReference type="SUPFAM" id="SSF46689">
    <property type="entry name" value="Homeodomain-like"/>
    <property type="match status" value="1"/>
</dbReference>
<dbReference type="OrthoDB" id="9816335at2"/>
<dbReference type="Gene3D" id="1.10.10.60">
    <property type="entry name" value="Homeodomain-like"/>
    <property type="match status" value="2"/>
</dbReference>
<dbReference type="InterPro" id="IPR018060">
    <property type="entry name" value="HTH_AraC"/>
</dbReference>
<sequence>MTIPCLRAERSIDRDVQAHYRLIESARQATPMHTHDFCEIFLVVEGSVVHCVNGARQTLEANTLVFVRDTDVHGYECSAEGEGQFLNFSFYKKTLGDLLDYLGEEQLRRELLAAPMPPTIHLAEQEGACVQRSLEGLDLTAAADKGRTRIQVRALLAELIVRYVAPALQTTHEHPDSVPPVWLASLCAAVRHERLFLEGVPALLQMSGKSHAYLCRAFKKHLRCSPVEYINDLRLSYAAELLATTDWSVTDVCLEAGFDHISHFGRLFKRKFRLTPRAYGLHRRSL</sequence>
<dbReference type="InterPro" id="IPR037923">
    <property type="entry name" value="HTH-like"/>
</dbReference>
<dbReference type="GO" id="GO:0043565">
    <property type="term" value="F:sequence-specific DNA binding"/>
    <property type="evidence" value="ECO:0007669"/>
    <property type="project" value="InterPro"/>
</dbReference>
<dbReference type="Pfam" id="PF02311">
    <property type="entry name" value="AraC_binding"/>
    <property type="match status" value="1"/>
</dbReference>
<dbReference type="PROSITE" id="PS00041">
    <property type="entry name" value="HTH_ARAC_FAMILY_1"/>
    <property type="match status" value="1"/>
</dbReference>
<dbReference type="SUPFAM" id="SSF51215">
    <property type="entry name" value="Regulatory protein AraC"/>
    <property type="match status" value="1"/>
</dbReference>
<protein>
    <submittedName>
        <fullName evidence="6">Helix-turn-helix domain-containing protein</fullName>
    </submittedName>
</protein>
<evidence type="ECO:0000313" key="7">
    <source>
        <dbReference type="Proteomes" id="UP000310636"/>
    </source>
</evidence>
<accession>A0A4S4C830</accession>
<keyword evidence="1" id="KW-0805">Transcription regulation</keyword>
<reference evidence="6 7" key="1">
    <citation type="submission" date="2019-04" db="EMBL/GenBank/DDBJ databases">
        <title>Cohnella sp. nov. isolated from preserved vegetables.</title>
        <authorList>
            <person name="Lin S.-Y."/>
            <person name="Hung M.-H."/>
            <person name="Young C.-C."/>
        </authorList>
    </citation>
    <scope>NUCLEOTIDE SEQUENCE [LARGE SCALE GENOMIC DNA]</scope>
    <source>
        <strain evidence="6 7">CC-MHH1044</strain>
    </source>
</reference>
<evidence type="ECO:0000256" key="1">
    <source>
        <dbReference type="ARBA" id="ARBA00023015"/>
    </source>
</evidence>
<proteinExistence type="predicted"/>
<dbReference type="InterPro" id="IPR009057">
    <property type="entry name" value="Homeodomain-like_sf"/>
</dbReference>
<evidence type="ECO:0000256" key="2">
    <source>
        <dbReference type="ARBA" id="ARBA00023125"/>
    </source>
</evidence>
<dbReference type="InterPro" id="IPR018062">
    <property type="entry name" value="HTH_AraC-typ_CS"/>
</dbReference>
<gene>
    <name evidence="6" type="ORF">E6C55_02355</name>
</gene>
<dbReference type="RefSeq" id="WP_136368164.1">
    <property type="nucleotide sequence ID" value="NZ_SSOB01000002.1"/>
</dbReference>
<dbReference type="Pfam" id="PF12833">
    <property type="entry name" value="HTH_18"/>
    <property type="match status" value="1"/>
</dbReference>
<evidence type="ECO:0000259" key="5">
    <source>
        <dbReference type="PROSITE" id="PS01124"/>
    </source>
</evidence>
<comment type="caution">
    <text evidence="6">The sequence shown here is derived from an EMBL/GenBank/DDBJ whole genome shotgun (WGS) entry which is preliminary data.</text>
</comment>
<dbReference type="Proteomes" id="UP000310636">
    <property type="component" value="Unassembled WGS sequence"/>
</dbReference>
<dbReference type="InterPro" id="IPR003313">
    <property type="entry name" value="AraC-bd"/>
</dbReference>
<keyword evidence="3" id="KW-0010">Activator</keyword>
<dbReference type="InterPro" id="IPR014710">
    <property type="entry name" value="RmlC-like_jellyroll"/>
</dbReference>
<dbReference type="GO" id="GO:0003700">
    <property type="term" value="F:DNA-binding transcription factor activity"/>
    <property type="evidence" value="ECO:0007669"/>
    <property type="project" value="InterPro"/>
</dbReference>
<evidence type="ECO:0000256" key="4">
    <source>
        <dbReference type="ARBA" id="ARBA00023163"/>
    </source>
</evidence>
<dbReference type="PANTHER" id="PTHR46796">
    <property type="entry name" value="HTH-TYPE TRANSCRIPTIONAL ACTIVATOR RHAS-RELATED"/>
    <property type="match status" value="1"/>
</dbReference>
<dbReference type="SMART" id="SM00342">
    <property type="entry name" value="HTH_ARAC"/>
    <property type="match status" value="1"/>
</dbReference>
<dbReference type="Gene3D" id="2.60.120.10">
    <property type="entry name" value="Jelly Rolls"/>
    <property type="match status" value="1"/>
</dbReference>
<dbReference type="InterPro" id="IPR050204">
    <property type="entry name" value="AraC_XylS_family_regulators"/>
</dbReference>
<organism evidence="6 7">
    <name type="scientific">Cohnella fermenti</name>
    <dbReference type="NCBI Taxonomy" id="2565925"/>
    <lineage>
        <taxon>Bacteria</taxon>
        <taxon>Bacillati</taxon>
        <taxon>Bacillota</taxon>
        <taxon>Bacilli</taxon>
        <taxon>Bacillales</taxon>
        <taxon>Paenibacillaceae</taxon>
        <taxon>Cohnella</taxon>
    </lineage>
</organism>
<dbReference type="AlphaFoldDB" id="A0A4S4C830"/>
<dbReference type="EMBL" id="SSOB01000002">
    <property type="protein sequence ID" value="THF84162.1"/>
    <property type="molecule type" value="Genomic_DNA"/>
</dbReference>
<dbReference type="PROSITE" id="PS01124">
    <property type="entry name" value="HTH_ARAC_FAMILY_2"/>
    <property type="match status" value="1"/>
</dbReference>
<evidence type="ECO:0000313" key="6">
    <source>
        <dbReference type="EMBL" id="THF84162.1"/>
    </source>
</evidence>
<keyword evidence="4" id="KW-0804">Transcription</keyword>
<evidence type="ECO:0000256" key="3">
    <source>
        <dbReference type="ARBA" id="ARBA00023159"/>
    </source>
</evidence>
<keyword evidence="2" id="KW-0238">DNA-binding</keyword>